<dbReference type="AlphaFoldDB" id="A0AAV5WKG9"/>
<dbReference type="Pfam" id="PF13650">
    <property type="entry name" value="Asp_protease_2"/>
    <property type="match status" value="1"/>
</dbReference>
<dbReference type="Gene3D" id="2.40.70.10">
    <property type="entry name" value="Acid Proteases"/>
    <property type="match status" value="1"/>
</dbReference>
<name>A0AAV5WKG9_9BILA</name>
<dbReference type="InterPro" id="IPR001969">
    <property type="entry name" value="Aspartic_peptidase_AS"/>
</dbReference>
<feature type="non-terminal residue" evidence="6">
    <location>
        <position position="664"/>
    </location>
</feature>
<organism evidence="6 7">
    <name type="scientific">Pristionchus fissidentatus</name>
    <dbReference type="NCBI Taxonomy" id="1538716"/>
    <lineage>
        <taxon>Eukaryota</taxon>
        <taxon>Metazoa</taxon>
        <taxon>Ecdysozoa</taxon>
        <taxon>Nematoda</taxon>
        <taxon>Chromadorea</taxon>
        <taxon>Rhabditida</taxon>
        <taxon>Rhabditina</taxon>
        <taxon>Diplogasteromorpha</taxon>
        <taxon>Diplogasteroidea</taxon>
        <taxon>Neodiplogasteridae</taxon>
        <taxon>Pristionchus</taxon>
    </lineage>
</organism>
<sequence>ETLRGLPKEKREAGLDAVLKELKSKLSEETPFEEIEIERKLRVQSIRGRSVALVCEELEKWVDKVHEEEEKREIMKKRQLLFLYEGKQTEHLKLLEMFVGQESYEKMKAVLVQIEYLRRREKDSGNKGFGGQGLNGRKCHNCGGNGHMSANCVSPRYSQNDGSNNGRGGFRGGFGANRGGARGGFHQSQRGGYRPNASHGGNSDETSGDVRNNAPEGGAQSDMHASGSNAGGTNGAQRGGASRGGGQYGGYNRGYGKGGFNVRGINWEDERARKEKKIKEEEYFFIKKRKKVTGWLNGREAQILLDTGADVSVISRNTVEKIEGVEVLKGGTIDMCDVQGGKMDIVGRAVIQVELERGKVAPVGFYIVNNDRGTVIIGGMGLDALGIELKTVDYKEEERGLNKEGERDEGCEAMALRSMVVEPGEMGTVWVTGEPGATVVLNADVEQAVEGVAVNEAVVLVPIVNDTKRQNVCPRILRWAAELLPYQLDIIHVKGKENVVADSLSRFPVDSVEDKALEGISIGDDIVINAVTRRRAEEDSKRENELRVVAGETQGREKWRTAQGGDEWVKSVLVKWEESEAGKRKKNELIKMPDSTVKYSLADIVVDQGVMFILVNGKLREEKERMKALYDKRAANNKGFEPMEGDRVYVRKEKAGEKNPKLRI</sequence>
<evidence type="ECO:0000259" key="4">
    <source>
        <dbReference type="PROSITE" id="PS50158"/>
    </source>
</evidence>
<evidence type="ECO:0000256" key="2">
    <source>
        <dbReference type="PROSITE-ProRule" id="PRU00047"/>
    </source>
</evidence>
<feature type="non-terminal residue" evidence="6">
    <location>
        <position position="1"/>
    </location>
</feature>
<feature type="region of interest" description="Disordered" evidence="3">
    <location>
        <begin position="161"/>
        <end position="247"/>
    </location>
</feature>
<keyword evidence="2" id="KW-0862">Zinc</keyword>
<comment type="caution">
    <text evidence="6">The sequence shown here is derived from an EMBL/GenBank/DDBJ whole genome shotgun (WGS) entry which is preliminary data.</text>
</comment>
<dbReference type="PANTHER" id="PTHR37984:SF11">
    <property type="entry name" value="INTEGRASE CATALYTIC DOMAIN-CONTAINING PROTEIN"/>
    <property type="match status" value="1"/>
</dbReference>
<dbReference type="GO" id="GO:0019899">
    <property type="term" value="F:enzyme binding"/>
    <property type="evidence" value="ECO:0007669"/>
    <property type="project" value="UniProtKB-ARBA"/>
</dbReference>
<dbReference type="CDD" id="cd00303">
    <property type="entry name" value="retropepsin_like"/>
    <property type="match status" value="1"/>
</dbReference>
<dbReference type="InterPro" id="IPR001878">
    <property type="entry name" value="Znf_CCHC"/>
</dbReference>
<feature type="compositionally biased region" description="Gly residues" evidence="3">
    <location>
        <begin position="165"/>
        <end position="183"/>
    </location>
</feature>
<proteinExistence type="predicted"/>
<feature type="domain" description="Peptidase A2" evidence="5">
    <location>
        <begin position="301"/>
        <end position="317"/>
    </location>
</feature>
<dbReference type="GO" id="GO:0008270">
    <property type="term" value="F:zinc ion binding"/>
    <property type="evidence" value="ECO:0007669"/>
    <property type="project" value="UniProtKB-KW"/>
</dbReference>
<dbReference type="GO" id="GO:0004190">
    <property type="term" value="F:aspartic-type endopeptidase activity"/>
    <property type="evidence" value="ECO:0007669"/>
    <property type="project" value="InterPro"/>
</dbReference>
<dbReference type="GO" id="GO:0003676">
    <property type="term" value="F:nucleic acid binding"/>
    <property type="evidence" value="ECO:0007669"/>
    <property type="project" value="InterPro"/>
</dbReference>
<evidence type="ECO:0000256" key="1">
    <source>
        <dbReference type="ARBA" id="ARBA00022801"/>
    </source>
</evidence>
<dbReference type="InterPro" id="IPR036875">
    <property type="entry name" value="Znf_CCHC_sf"/>
</dbReference>
<dbReference type="PANTHER" id="PTHR37984">
    <property type="entry name" value="PROTEIN CBG26694"/>
    <property type="match status" value="1"/>
</dbReference>
<dbReference type="InterPro" id="IPR001995">
    <property type="entry name" value="Peptidase_A2_cat"/>
</dbReference>
<dbReference type="PROSITE" id="PS00141">
    <property type="entry name" value="ASP_PROTEASE"/>
    <property type="match status" value="1"/>
</dbReference>
<dbReference type="InterPro" id="IPR021109">
    <property type="entry name" value="Peptidase_aspartic_dom_sf"/>
</dbReference>
<evidence type="ECO:0000256" key="3">
    <source>
        <dbReference type="SAM" id="MobiDB-lite"/>
    </source>
</evidence>
<feature type="domain" description="CCHC-type" evidence="4">
    <location>
        <begin position="137"/>
        <end position="152"/>
    </location>
</feature>
<gene>
    <name evidence="6" type="ORF">PFISCL1PPCAC_22415</name>
</gene>
<accession>A0AAV5WKG9</accession>
<reference evidence="6" key="1">
    <citation type="submission" date="2023-10" db="EMBL/GenBank/DDBJ databases">
        <title>Genome assembly of Pristionchus species.</title>
        <authorList>
            <person name="Yoshida K."/>
            <person name="Sommer R.J."/>
        </authorList>
    </citation>
    <scope>NUCLEOTIDE SEQUENCE</scope>
    <source>
        <strain evidence="6">RS5133</strain>
    </source>
</reference>
<evidence type="ECO:0008006" key="8">
    <source>
        <dbReference type="Google" id="ProtNLM"/>
    </source>
</evidence>
<keyword evidence="7" id="KW-1185">Reference proteome</keyword>
<feature type="compositionally biased region" description="Gly residues" evidence="3">
    <location>
        <begin position="229"/>
        <end position="247"/>
    </location>
</feature>
<keyword evidence="2" id="KW-0863">Zinc-finger</keyword>
<dbReference type="SUPFAM" id="SSF50630">
    <property type="entry name" value="Acid proteases"/>
    <property type="match status" value="1"/>
</dbReference>
<keyword evidence="1" id="KW-0378">Hydrolase</keyword>
<evidence type="ECO:0000259" key="5">
    <source>
        <dbReference type="PROSITE" id="PS50175"/>
    </source>
</evidence>
<protein>
    <recommendedName>
        <fullName evidence="8">CCHC-type domain-containing protein</fullName>
    </recommendedName>
</protein>
<dbReference type="PROSITE" id="PS50175">
    <property type="entry name" value="ASP_PROT_RETROV"/>
    <property type="match status" value="1"/>
</dbReference>
<keyword evidence="2" id="KW-0479">Metal-binding</keyword>
<dbReference type="SUPFAM" id="SSF57756">
    <property type="entry name" value="Retrovirus zinc finger-like domains"/>
    <property type="match status" value="1"/>
</dbReference>
<evidence type="ECO:0000313" key="7">
    <source>
        <dbReference type="Proteomes" id="UP001432322"/>
    </source>
</evidence>
<evidence type="ECO:0000313" key="6">
    <source>
        <dbReference type="EMBL" id="GMT31118.1"/>
    </source>
</evidence>
<dbReference type="EMBL" id="BTSY01000005">
    <property type="protein sequence ID" value="GMT31118.1"/>
    <property type="molecule type" value="Genomic_DNA"/>
</dbReference>
<dbReference type="GO" id="GO:0006508">
    <property type="term" value="P:proteolysis"/>
    <property type="evidence" value="ECO:0007669"/>
    <property type="project" value="InterPro"/>
</dbReference>
<dbReference type="InterPro" id="IPR050951">
    <property type="entry name" value="Retrovirus_Pol_polyprotein"/>
</dbReference>
<dbReference type="PROSITE" id="PS50158">
    <property type="entry name" value="ZF_CCHC"/>
    <property type="match status" value="1"/>
</dbReference>
<dbReference type="Proteomes" id="UP001432322">
    <property type="component" value="Unassembled WGS sequence"/>
</dbReference>